<comment type="caution">
    <text evidence="1">The sequence shown here is derived from an EMBL/GenBank/DDBJ whole genome shotgun (WGS) entry which is preliminary data.</text>
</comment>
<evidence type="ECO:0000313" key="1">
    <source>
        <dbReference type="EMBL" id="ERH29839.1"/>
    </source>
</evidence>
<gene>
    <name evidence="1" type="ORF">HMPREF9244_01468</name>
</gene>
<accession>U1R8G4</accession>
<dbReference type="EMBL" id="AWSI01000040">
    <property type="protein sequence ID" value="ERH29839.1"/>
    <property type="molecule type" value="Genomic_DNA"/>
</dbReference>
<protein>
    <submittedName>
        <fullName evidence="1">Uncharacterized protein</fullName>
    </submittedName>
</protein>
<keyword evidence="2" id="KW-1185">Reference proteome</keyword>
<reference evidence="1 2" key="1">
    <citation type="submission" date="2013-08" db="EMBL/GenBank/DDBJ databases">
        <authorList>
            <person name="Weinstock G."/>
            <person name="Sodergren E."/>
            <person name="Wylie T."/>
            <person name="Fulton L."/>
            <person name="Fulton R."/>
            <person name="Fronick C."/>
            <person name="O'Laughlin M."/>
            <person name="Godfrey J."/>
            <person name="Miner T."/>
            <person name="Herter B."/>
            <person name="Appelbaum E."/>
            <person name="Cordes M."/>
            <person name="Lek S."/>
            <person name="Wollam A."/>
            <person name="Pepin K.H."/>
            <person name="Palsikar V.B."/>
            <person name="Mitreva M."/>
            <person name="Wilson R.K."/>
        </authorList>
    </citation>
    <scope>NUCLEOTIDE SEQUENCE [LARGE SCALE GENOMIC DNA]</scope>
    <source>
        <strain evidence="1 2">F0580</strain>
    </source>
</reference>
<dbReference type="HOGENOM" id="CLU_3303677_0_0_11"/>
<dbReference type="AlphaFoldDB" id="U1R8G4"/>
<organism evidence="1 2">
    <name type="scientific">Alloscardovia omnicolens F0580</name>
    <dbReference type="NCBI Taxonomy" id="1321816"/>
    <lineage>
        <taxon>Bacteria</taxon>
        <taxon>Bacillati</taxon>
        <taxon>Actinomycetota</taxon>
        <taxon>Actinomycetes</taxon>
        <taxon>Bifidobacteriales</taxon>
        <taxon>Bifidobacteriaceae</taxon>
        <taxon>Alloscardovia</taxon>
    </lineage>
</organism>
<evidence type="ECO:0000313" key="2">
    <source>
        <dbReference type="Proteomes" id="UP000016519"/>
    </source>
</evidence>
<name>U1R8G4_9BIFI</name>
<dbReference type="Proteomes" id="UP000016519">
    <property type="component" value="Unassembled WGS sequence"/>
</dbReference>
<proteinExistence type="predicted"/>
<sequence>MNRAATISNLFALSALLFPGMAIPTGLSAAYMRVQLRIA</sequence>